<dbReference type="PANTHER" id="PTHR46899">
    <property type="entry name" value="PROTEIN PHOSPHATASE 1 REGULATORY SUBUNIT 27"/>
    <property type="match status" value="1"/>
</dbReference>
<dbReference type="SUPFAM" id="SSF48403">
    <property type="entry name" value="Ankyrin repeat"/>
    <property type="match status" value="1"/>
</dbReference>
<accession>A0ABM4DK52</accession>
<evidence type="ECO:0000313" key="3">
    <source>
        <dbReference type="Proteomes" id="UP001652625"/>
    </source>
</evidence>
<dbReference type="InterPro" id="IPR036770">
    <property type="entry name" value="Ankyrin_rpt-contain_sf"/>
</dbReference>
<dbReference type="Pfam" id="PF12796">
    <property type="entry name" value="Ank_2"/>
    <property type="match status" value="1"/>
</dbReference>
<protein>
    <submittedName>
        <fullName evidence="4">Notch-regulated ankyrin repeat-containing protein-like</fullName>
    </submittedName>
</protein>
<keyword evidence="1" id="KW-0040">ANK repeat</keyword>
<dbReference type="Gene3D" id="1.25.40.20">
    <property type="entry name" value="Ankyrin repeat-containing domain"/>
    <property type="match status" value="1"/>
</dbReference>
<dbReference type="Proteomes" id="UP001652625">
    <property type="component" value="Chromosome 15"/>
</dbReference>
<proteinExistence type="predicted"/>
<reference evidence="4" key="1">
    <citation type="submission" date="2025-08" db="UniProtKB">
        <authorList>
            <consortium name="RefSeq"/>
        </authorList>
    </citation>
    <scope>IDENTIFICATION</scope>
</reference>
<organism evidence="3 4">
    <name type="scientific">Hydra vulgaris</name>
    <name type="common">Hydra</name>
    <name type="synonym">Hydra attenuata</name>
    <dbReference type="NCBI Taxonomy" id="6087"/>
    <lineage>
        <taxon>Eukaryota</taxon>
        <taxon>Metazoa</taxon>
        <taxon>Cnidaria</taxon>
        <taxon>Hydrozoa</taxon>
        <taxon>Hydroidolina</taxon>
        <taxon>Anthoathecata</taxon>
        <taxon>Aplanulata</taxon>
        <taxon>Hydridae</taxon>
        <taxon>Hydra</taxon>
    </lineage>
</organism>
<feature type="region of interest" description="Disordered" evidence="2">
    <location>
        <begin position="1"/>
        <end position="30"/>
    </location>
</feature>
<dbReference type="PROSITE" id="PS50088">
    <property type="entry name" value="ANK_REPEAT"/>
    <property type="match status" value="2"/>
</dbReference>
<evidence type="ECO:0000313" key="4">
    <source>
        <dbReference type="RefSeq" id="XP_065674916.1"/>
    </source>
</evidence>
<dbReference type="PANTHER" id="PTHR46899:SF3">
    <property type="entry name" value="PROTEIN PHOSPHATASE 1 REGULATORY SUBUNIT 27"/>
    <property type="match status" value="1"/>
</dbReference>
<dbReference type="GeneID" id="136091370"/>
<dbReference type="SMART" id="SM00248">
    <property type="entry name" value="ANK"/>
    <property type="match status" value="2"/>
</dbReference>
<dbReference type="InterPro" id="IPR002110">
    <property type="entry name" value="Ankyrin_rpt"/>
</dbReference>
<evidence type="ECO:0000256" key="2">
    <source>
        <dbReference type="SAM" id="MobiDB-lite"/>
    </source>
</evidence>
<dbReference type="InterPro" id="IPR053080">
    <property type="entry name" value="PP1_regulatory_subunit_27"/>
</dbReference>
<feature type="repeat" description="ANK" evidence="1">
    <location>
        <begin position="121"/>
        <end position="153"/>
    </location>
</feature>
<dbReference type="PROSITE" id="PS50297">
    <property type="entry name" value="ANK_REP_REGION"/>
    <property type="match status" value="2"/>
</dbReference>
<sequence>MSRSFRDSSKYLSRDDQTDQPGNESDTSRHKKYGLQWFYKAKRKNLSNEDEDENGKPIVRRIVRNFDQKKLLELINSKTVDINETSPKGITALHEAAIDGNLACMQILVENGADISKADNEGYTSLDYAVLGGHFDCAAFLISKGSNTDHIKNGNPYFRPTSSHR</sequence>
<keyword evidence="3" id="KW-1185">Reference proteome</keyword>
<evidence type="ECO:0000256" key="1">
    <source>
        <dbReference type="PROSITE-ProRule" id="PRU00023"/>
    </source>
</evidence>
<dbReference type="RefSeq" id="XP_065674916.1">
    <property type="nucleotide sequence ID" value="XM_065818844.1"/>
</dbReference>
<gene>
    <name evidence="4" type="primary">LOC136091370</name>
</gene>
<name>A0ABM4DK52_HYDVU</name>
<feature type="compositionally biased region" description="Basic and acidic residues" evidence="2">
    <location>
        <begin position="1"/>
        <end position="17"/>
    </location>
</feature>
<feature type="repeat" description="ANK" evidence="1">
    <location>
        <begin position="88"/>
        <end position="120"/>
    </location>
</feature>